<gene>
    <name evidence="7" type="ORF">MAR_010581</name>
</gene>
<dbReference type="Gene3D" id="3.40.50.620">
    <property type="entry name" value="HUPs"/>
    <property type="match status" value="1"/>
</dbReference>
<organism evidence="7 8">
    <name type="scientific">Mya arenaria</name>
    <name type="common">Soft-shell clam</name>
    <dbReference type="NCBI Taxonomy" id="6604"/>
    <lineage>
        <taxon>Eukaryota</taxon>
        <taxon>Metazoa</taxon>
        <taxon>Spiralia</taxon>
        <taxon>Lophotrochozoa</taxon>
        <taxon>Mollusca</taxon>
        <taxon>Bivalvia</taxon>
        <taxon>Autobranchia</taxon>
        <taxon>Heteroconchia</taxon>
        <taxon>Euheterodonta</taxon>
        <taxon>Imparidentia</taxon>
        <taxon>Neoheterodontei</taxon>
        <taxon>Myida</taxon>
        <taxon>Myoidea</taxon>
        <taxon>Myidae</taxon>
        <taxon>Mya</taxon>
    </lineage>
</organism>
<accession>A0ABY7E1Z0</accession>
<dbReference type="EMBL" id="CP111015">
    <property type="protein sequence ID" value="WAR04023.1"/>
    <property type="molecule type" value="Genomic_DNA"/>
</dbReference>
<dbReference type="InterPro" id="IPR005101">
    <property type="entry name" value="Cryptochr/Photolyase_FAD-bd"/>
</dbReference>
<reference evidence="7" key="1">
    <citation type="submission" date="2022-11" db="EMBL/GenBank/DDBJ databases">
        <title>Centuries of genome instability and evolution in soft-shell clam transmissible cancer (bioRxiv).</title>
        <authorList>
            <person name="Hart S.F.M."/>
            <person name="Yonemitsu M.A."/>
            <person name="Giersch R.M."/>
            <person name="Beal B.F."/>
            <person name="Arriagada G."/>
            <person name="Davis B.W."/>
            <person name="Ostrander E.A."/>
            <person name="Goff S.P."/>
            <person name="Metzger M.J."/>
        </authorList>
    </citation>
    <scope>NUCLEOTIDE SEQUENCE</scope>
    <source>
        <strain evidence="7">MELC-2E11</strain>
        <tissue evidence="7">Siphon/mantle</tissue>
    </source>
</reference>
<evidence type="ECO:0000313" key="7">
    <source>
        <dbReference type="EMBL" id="WAR04023.1"/>
    </source>
</evidence>
<comment type="cofactor">
    <cofactor evidence="1">
        <name>FAD</name>
        <dbReference type="ChEBI" id="CHEBI:57692"/>
    </cofactor>
</comment>
<protein>
    <submittedName>
        <fullName evidence="7">CRY2-like protein</fullName>
    </submittedName>
</protein>
<feature type="region of interest" description="Disordered" evidence="5">
    <location>
        <begin position="422"/>
        <end position="462"/>
    </location>
</feature>
<dbReference type="Pfam" id="PF00875">
    <property type="entry name" value="DNA_photolyase"/>
    <property type="match status" value="1"/>
</dbReference>
<evidence type="ECO:0000256" key="4">
    <source>
        <dbReference type="ARBA" id="ARBA00022827"/>
    </source>
</evidence>
<dbReference type="Pfam" id="PF03441">
    <property type="entry name" value="FAD_binding_7"/>
    <property type="match status" value="2"/>
</dbReference>
<dbReference type="InterPro" id="IPR014729">
    <property type="entry name" value="Rossmann-like_a/b/a_fold"/>
</dbReference>
<dbReference type="Gene3D" id="1.10.579.10">
    <property type="entry name" value="DNA Cyclobutane Dipyrimidine Photolyase, subunit A, domain 3"/>
    <property type="match status" value="2"/>
</dbReference>
<dbReference type="InterPro" id="IPR002081">
    <property type="entry name" value="Cryptochrome/DNA_photolyase_1"/>
</dbReference>
<evidence type="ECO:0000256" key="5">
    <source>
        <dbReference type="SAM" id="MobiDB-lite"/>
    </source>
</evidence>
<comment type="similarity">
    <text evidence="2">Belongs to the DNA photolyase class-1 family.</text>
</comment>
<sequence length="462" mass="52632">MAQRSIHWFRKGLRLHDNPALMAACDGVTHMRAVFVLDPWFATQANVGVNRWRFLLQALKDLDNSLQKYNSRLFVVRGKPADVFPKLFKDWGITLLTYEVDTEPYAVSRDEEIDRLAQGAGVKVTRCVSHTLYDTQMTIAKNGGSPPLTYQRLQTVLSQLGPPPKPVEIKEKLLKACSPVLEEEHDKQYGNWVCSFEKPKTEPNSLEPSTTVLSPYLKFGCLSPRIFYYGLVDAYKGKKHSMPPVSLHGQLLWREFFTTVGAGTPNFDQMEGNQVCTQVDWEENTEWLEAWKMLRLEGWIHHLGRHAVACFLTRGDLWVSWEHGQRVFEDAFFHQYFRVYSPVVFGKKTDKNGDFIRKYIPKLSKFPEKYIYEPWTAPRAVQEKCGCIIGRDYPKPIVNHDEARKKNIARMAAAYARRNGAKEAAAGGKGGNKAGGKRKAEGGGKKSSKKAKVEKHITDFLM</sequence>
<dbReference type="Proteomes" id="UP001164746">
    <property type="component" value="Chromosome 4"/>
</dbReference>
<dbReference type="SUPFAM" id="SSF48173">
    <property type="entry name" value="Cryptochrome/photolyase FAD-binding domain"/>
    <property type="match status" value="1"/>
</dbReference>
<evidence type="ECO:0000313" key="8">
    <source>
        <dbReference type="Proteomes" id="UP001164746"/>
    </source>
</evidence>
<evidence type="ECO:0000256" key="1">
    <source>
        <dbReference type="ARBA" id="ARBA00001974"/>
    </source>
</evidence>
<dbReference type="Gene3D" id="1.25.40.80">
    <property type="match status" value="1"/>
</dbReference>
<dbReference type="InterPro" id="IPR036155">
    <property type="entry name" value="Crypto/Photolyase_N_sf"/>
</dbReference>
<name>A0ABY7E1Z0_MYAAR</name>
<keyword evidence="3" id="KW-0285">Flavoprotein</keyword>
<evidence type="ECO:0000256" key="2">
    <source>
        <dbReference type="ARBA" id="ARBA00005862"/>
    </source>
</evidence>
<dbReference type="InterPro" id="IPR036134">
    <property type="entry name" value="Crypto/Photolyase_FAD-like_sf"/>
</dbReference>
<dbReference type="PANTHER" id="PTHR11455">
    <property type="entry name" value="CRYPTOCHROME"/>
    <property type="match status" value="1"/>
</dbReference>
<dbReference type="PANTHER" id="PTHR11455:SF9">
    <property type="entry name" value="CRYPTOCHROME CIRCADIAN CLOCK 5 ISOFORM X1"/>
    <property type="match status" value="1"/>
</dbReference>
<proteinExistence type="inferred from homology"/>
<keyword evidence="8" id="KW-1185">Reference proteome</keyword>
<dbReference type="PROSITE" id="PS51645">
    <property type="entry name" value="PHR_CRY_ALPHA_BETA"/>
    <property type="match status" value="1"/>
</dbReference>
<evidence type="ECO:0000259" key="6">
    <source>
        <dbReference type="PROSITE" id="PS51645"/>
    </source>
</evidence>
<keyword evidence="4" id="KW-0274">FAD</keyword>
<feature type="domain" description="Photolyase/cryptochrome alpha/beta" evidence="6">
    <location>
        <begin position="3"/>
        <end position="132"/>
    </location>
</feature>
<evidence type="ECO:0000256" key="3">
    <source>
        <dbReference type="ARBA" id="ARBA00022630"/>
    </source>
</evidence>
<dbReference type="InterPro" id="IPR006050">
    <property type="entry name" value="DNA_photolyase_N"/>
</dbReference>
<dbReference type="SUPFAM" id="SSF52425">
    <property type="entry name" value="Cryptochrome/photolyase, N-terminal domain"/>
    <property type="match status" value="1"/>
</dbReference>